<reference evidence="8" key="1">
    <citation type="submission" date="2021-01" db="EMBL/GenBank/DDBJ databases">
        <title>Whole genome shotgun sequence of Rugosimonospora africana NBRC 104875.</title>
        <authorList>
            <person name="Komaki H."/>
            <person name="Tamura T."/>
        </authorList>
    </citation>
    <scope>NUCLEOTIDE SEQUENCE</scope>
    <source>
        <strain evidence="8">NBRC 104875</strain>
    </source>
</reference>
<dbReference type="GO" id="GO:0022857">
    <property type="term" value="F:transmembrane transporter activity"/>
    <property type="evidence" value="ECO:0007669"/>
    <property type="project" value="InterPro"/>
</dbReference>
<name>A0A8J3QZN3_9ACTN</name>
<dbReference type="AlphaFoldDB" id="A0A8J3QZN3"/>
<dbReference type="InterPro" id="IPR036259">
    <property type="entry name" value="MFS_trans_sf"/>
</dbReference>
<protein>
    <submittedName>
        <fullName evidence="8">MFS transporter</fullName>
    </submittedName>
</protein>
<dbReference type="EMBL" id="BONZ01000091">
    <property type="protein sequence ID" value="GIH20239.1"/>
    <property type="molecule type" value="Genomic_DNA"/>
</dbReference>
<evidence type="ECO:0000256" key="6">
    <source>
        <dbReference type="SAM" id="MobiDB-lite"/>
    </source>
</evidence>
<keyword evidence="9" id="KW-1185">Reference proteome</keyword>
<gene>
    <name evidence="8" type="ORF">Raf01_84110</name>
</gene>
<dbReference type="PANTHER" id="PTHR23513:SF11">
    <property type="entry name" value="STAPHYLOFERRIN A TRANSPORTER"/>
    <property type="match status" value="1"/>
</dbReference>
<evidence type="ECO:0000313" key="8">
    <source>
        <dbReference type="EMBL" id="GIH20239.1"/>
    </source>
</evidence>
<keyword evidence="2" id="KW-1003">Cell membrane</keyword>
<dbReference type="Pfam" id="PF07690">
    <property type="entry name" value="MFS_1"/>
    <property type="match status" value="1"/>
</dbReference>
<keyword evidence="3 7" id="KW-0812">Transmembrane</keyword>
<dbReference type="Proteomes" id="UP000642748">
    <property type="component" value="Unassembled WGS sequence"/>
</dbReference>
<dbReference type="PANTHER" id="PTHR23513">
    <property type="entry name" value="INTEGRAL MEMBRANE EFFLUX PROTEIN-RELATED"/>
    <property type="match status" value="1"/>
</dbReference>
<dbReference type="Gene3D" id="1.20.1250.20">
    <property type="entry name" value="MFS general substrate transporter like domains"/>
    <property type="match status" value="1"/>
</dbReference>
<keyword evidence="4 7" id="KW-1133">Transmembrane helix</keyword>
<comment type="caution">
    <text evidence="8">The sequence shown here is derived from an EMBL/GenBank/DDBJ whole genome shotgun (WGS) entry which is preliminary data.</text>
</comment>
<sequence>MSDQDAERPATFREVFSSSEYRSVFLASALSWVGDFVAKAAVTALVYNQTRSVVASAAAFAISFLPWVAGGPVLAAIAERYPQRTTMIVSDLCRAALVALVAIPWMPIPAMLALLFLTGLLNPPFDAARSALLPRILSGDRYVVGLSVQNSANQAAQLIGYMVGAALAARHPHGALLIDAGTFGFSAFVIWSGIRTRPPVSIQEPHRHLLRETAQGFRLVFGTPTLRAIAVLVLTAYLFTTAPEGLAAAWAGSLEPDPSRRGLAQGIIMIGNPLGFLIAGLVVGRLVPPATRQRLIRPFCILAPATLVPALFKPNAIIVAILAGLCGVCLASMVPAANGLFVQVLPNGYRARAFGIMQSGLQISQGGGVMLTGLLAAKYSLSLVVGAWSAFGVVLLLSISTLWPSPAEFSGAIARTRAANAAAEAAALATQSSSPISQRQAAGDQHPTTVSRPAEST</sequence>
<evidence type="ECO:0000256" key="3">
    <source>
        <dbReference type="ARBA" id="ARBA00022692"/>
    </source>
</evidence>
<feature type="transmembrane region" description="Helical" evidence="7">
    <location>
        <begin position="383"/>
        <end position="403"/>
    </location>
</feature>
<keyword evidence="5 7" id="KW-0472">Membrane</keyword>
<accession>A0A8J3QZN3</accession>
<evidence type="ECO:0000256" key="2">
    <source>
        <dbReference type="ARBA" id="ARBA00022475"/>
    </source>
</evidence>
<feature type="transmembrane region" description="Helical" evidence="7">
    <location>
        <begin position="97"/>
        <end position="121"/>
    </location>
</feature>
<feature type="transmembrane region" description="Helical" evidence="7">
    <location>
        <begin position="263"/>
        <end position="283"/>
    </location>
</feature>
<feature type="transmembrane region" description="Helical" evidence="7">
    <location>
        <begin position="318"/>
        <end position="341"/>
    </location>
</feature>
<evidence type="ECO:0000256" key="5">
    <source>
        <dbReference type="ARBA" id="ARBA00023136"/>
    </source>
</evidence>
<evidence type="ECO:0000313" key="9">
    <source>
        <dbReference type="Proteomes" id="UP000642748"/>
    </source>
</evidence>
<feature type="transmembrane region" description="Helical" evidence="7">
    <location>
        <begin position="215"/>
        <end position="239"/>
    </location>
</feature>
<evidence type="ECO:0000256" key="4">
    <source>
        <dbReference type="ARBA" id="ARBA00022989"/>
    </source>
</evidence>
<dbReference type="CDD" id="cd06173">
    <property type="entry name" value="MFS_MefA_like"/>
    <property type="match status" value="1"/>
</dbReference>
<dbReference type="RefSeq" id="WP_203923666.1">
    <property type="nucleotide sequence ID" value="NZ_BONZ01000091.1"/>
</dbReference>
<dbReference type="InterPro" id="IPR011701">
    <property type="entry name" value="MFS"/>
</dbReference>
<dbReference type="GO" id="GO:0005886">
    <property type="term" value="C:plasma membrane"/>
    <property type="evidence" value="ECO:0007669"/>
    <property type="project" value="UniProtKB-SubCell"/>
</dbReference>
<organism evidence="8 9">
    <name type="scientific">Rugosimonospora africana</name>
    <dbReference type="NCBI Taxonomy" id="556532"/>
    <lineage>
        <taxon>Bacteria</taxon>
        <taxon>Bacillati</taxon>
        <taxon>Actinomycetota</taxon>
        <taxon>Actinomycetes</taxon>
        <taxon>Micromonosporales</taxon>
        <taxon>Micromonosporaceae</taxon>
        <taxon>Rugosimonospora</taxon>
    </lineage>
</organism>
<feature type="region of interest" description="Disordered" evidence="6">
    <location>
        <begin position="431"/>
        <end position="457"/>
    </location>
</feature>
<evidence type="ECO:0000256" key="7">
    <source>
        <dbReference type="SAM" id="Phobius"/>
    </source>
</evidence>
<feature type="transmembrane region" description="Helical" evidence="7">
    <location>
        <begin position="53"/>
        <end position="77"/>
    </location>
</feature>
<comment type="subcellular location">
    <subcellularLocation>
        <location evidence="1">Cell membrane</location>
        <topology evidence="1">Multi-pass membrane protein</topology>
    </subcellularLocation>
</comment>
<feature type="transmembrane region" description="Helical" evidence="7">
    <location>
        <begin position="353"/>
        <end position="377"/>
    </location>
</feature>
<feature type="transmembrane region" description="Helical" evidence="7">
    <location>
        <begin position="174"/>
        <end position="194"/>
    </location>
</feature>
<proteinExistence type="predicted"/>
<evidence type="ECO:0000256" key="1">
    <source>
        <dbReference type="ARBA" id="ARBA00004651"/>
    </source>
</evidence>
<feature type="transmembrane region" description="Helical" evidence="7">
    <location>
        <begin position="21"/>
        <end position="47"/>
    </location>
</feature>
<dbReference type="SUPFAM" id="SSF103473">
    <property type="entry name" value="MFS general substrate transporter"/>
    <property type="match status" value="1"/>
</dbReference>